<dbReference type="HAMAP" id="MF_02077">
    <property type="entry name" value="Amj_flippase"/>
    <property type="match status" value="1"/>
</dbReference>
<keyword evidence="1" id="KW-1133">Transmembrane helix</keyword>
<dbReference type="Pfam" id="PF10997">
    <property type="entry name" value="Amj"/>
    <property type="match status" value="1"/>
</dbReference>
<comment type="similarity">
    <text evidence="1">Belongs to the Amj family.</text>
</comment>
<accession>A0A290WWM2</accession>
<dbReference type="Proteomes" id="UP000218437">
    <property type="component" value="Chromosome"/>
</dbReference>
<dbReference type="GO" id="GO:0008360">
    <property type="term" value="P:regulation of cell shape"/>
    <property type="evidence" value="ECO:0007669"/>
    <property type="project" value="UniProtKB-KW"/>
</dbReference>
<keyword evidence="1" id="KW-1003">Cell membrane</keyword>
<dbReference type="EMBL" id="CP023422">
    <property type="protein sequence ID" value="ATD61299.1"/>
    <property type="molecule type" value="Genomic_DNA"/>
</dbReference>
<feature type="transmembrane region" description="Helical" evidence="1">
    <location>
        <begin position="195"/>
        <end position="215"/>
    </location>
</feature>
<feature type="transmembrane region" description="Helical" evidence="1">
    <location>
        <begin position="6"/>
        <end position="25"/>
    </location>
</feature>
<comment type="function">
    <text evidence="1">Involved in peptidoglycan biosynthesis. Transports lipid-linked peptidoglycan precursors from the inner to the outer leaflet of the cytoplasmic membrane.</text>
</comment>
<reference evidence="2 3" key="1">
    <citation type="submission" date="2017-09" db="EMBL/GenBank/DDBJ databases">
        <title>Complete genome sequence of Janthinobacterium svalbardensis PAMC 27463.</title>
        <authorList>
            <person name="Cho Y.-J."/>
            <person name="Cho A."/>
            <person name="Kim O.-S."/>
            <person name="Lee J.-I."/>
        </authorList>
    </citation>
    <scope>NUCLEOTIDE SEQUENCE [LARGE SCALE GENOMIC DNA]</scope>
    <source>
        <strain evidence="2 3">PAMC 27463</strain>
    </source>
</reference>
<feature type="transmembrane region" description="Helical" evidence="1">
    <location>
        <begin position="81"/>
        <end position="99"/>
    </location>
</feature>
<keyword evidence="1" id="KW-0961">Cell wall biogenesis/degradation</keyword>
<dbReference type="GO" id="GO:0009252">
    <property type="term" value="P:peptidoglycan biosynthetic process"/>
    <property type="evidence" value="ECO:0007669"/>
    <property type="project" value="UniProtKB-UniRule"/>
</dbReference>
<proteinExistence type="inferred from homology"/>
<comment type="pathway">
    <text evidence="1">Cell wall biogenesis; peptidoglycan biosynthesis.</text>
</comment>
<keyword evidence="1" id="KW-0472">Membrane</keyword>
<dbReference type="UniPathway" id="UPA00219"/>
<feature type="transmembrane region" description="Helical" evidence="1">
    <location>
        <begin position="161"/>
        <end position="183"/>
    </location>
</feature>
<dbReference type="GO" id="GO:0071555">
    <property type="term" value="P:cell wall organization"/>
    <property type="evidence" value="ECO:0007669"/>
    <property type="project" value="UniProtKB-KW"/>
</dbReference>
<dbReference type="RefSeq" id="WP_096235316.1">
    <property type="nucleotide sequence ID" value="NZ_CP023422.1"/>
</dbReference>
<organism evidence="2 3">
    <name type="scientific">Janthinobacterium svalbardensis</name>
    <dbReference type="NCBI Taxonomy" id="368607"/>
    <lineage>
        <taxon>Bacteria</taxon>
        <taxon>Pseudomonadati</taxon>
        <taxon>Pseudomonadota</taxon>
        <taxon>Betaproteobacteria</taxon>
        <taxon>Burkholderiales</taxon>
        <taxon>Oxalobacteraceae</taxon>
        <taxon>Janthinobacterium</taxon>
    </lineage>
</organism>
<feature type="transmembrane region" description="Helical" evidence="1">
    <location>
        <begin position="236"/>
        <end position="265"/>
    </location>
</feature>
<keyword evidence="1" id="KW-0573">Peptidoglycan synthesis</keyword>
<gene>
    <name evidence="1" type="primary">amj</name>
    <name evidence="2" type="ORF">CNX70_14900</name>
</gene>
<evidence type="ECO:0000256" key="1">
    <source>
        <dbReference type="HAMAP-Rule" id="MF_02077"/>
    </source>
</evidence>
<evidence type="ECO:0000313" key="3">
    <source>
        <dbReference type="Proteomes" id="UP000218437"/>
    </source>
</evidence>
<dbReference type="GO" id="GO:0005886">
    <property type="term" value="C:plasma membrane"/>
    <property type="evidence" value="ECO:0007669"/>
    <property type="project" value="UniProtKB-SubCell"/>
</dbReference>
<feature type="transmembrane region" description="Helical" evidence="1">
    <location>
        <begin position="37"/>
        <end position="61"/>
    </location>
</feature>
<sequence length="268" mass="28792">MDKQLLLICALTFIIHIIGTLAYSVRIAGIRTRRIAVSLALFSILMLLSRTSNSFLGPFLAKRVETGIDQHVAASTLLVDFRWLLFSASLATILGAILIPTFQRAFCRAVEHFQVHRSVPKLLLHAVFKGGLSYLKTSASLPKPANVTGLRQKSGVSISMTAMNVIATALWTVGVFAALYAGVLDPSVRVTSSTLSSIINGGATIMMAVFIDPHMSGMTDDVIEGKIEESQFRRAVVWLVGSRLAGTLIAQFLLVPSAVVIVAVAKGL</sequence>
<keyword evidence="3" id="KW-1185">Reference proteome</keyword>
<evidence type="ECO:0000313" key="2">
    <source>
        <dbReference type="EMBL" id="ATD61299.1"/>
    </source>
</evidence>
<keyword evidence="1" id="KW-0813">Transport</keyword>
<comment type="subcellular location">
    <subcellularLocation>
        <location evidence="1">Cell membrane</location>
        <topology evidence="1">Multi-pass membrane protein</topology>
    </subcellularLocation>
</comment>
<name>A0A290WWM2_9BURK</name>
<keyword evidence="1" id="KW-0812">Transmembrane</keyword>
<keyword evidence="1" id="KW-0133">Cell shape</keyword>
<dbReference type="InterPro" id="IPR021260">
    <property type="entry name" value="Amj"/>
</dbReference>
<dbReference type="GO" id="GO:0015648">
    <property type="term" value="F:lipid-linked peptidoglycan transporter activity"/>
    <property type="evidence" value="ECO:0007669"/>
    <property type="project" value="UniProtKB-UniRule"/>
</dbReference>
<dbReference type="KEGG" id="jsv:CNX70_14900"/>
<protein>
    <recommendedName>
        <fullName evidence="1">Lipid II flippase Amj</fullName>
    </recommendedName>
</protein>
<dbReference type="AlphaFoldDB" id="A0A290WWM2"/>